<evidence type="ECO:0000313" key="3">
    <source>
        <dbReference type="Proteomes" id="UP001059934"/>
    </source>
</evidence>
<dbReference type="EMBL" id="CP103416">
    <property type="protein sequence ID" value="UVW35795.1"/>
    <property type="molecule type" value="Genomic_DNA"/>
</dbReference>
<keyword evidence="3" id="KW-1185">Reference proteome</keyword>
<dbReference type="Proteomes" id="UP001059934">
    <property type="component" value="Chromosome"/>
</dbReference>
<keyword evidence="1" id="KW-0472">Membrane</keyword>
<keyword evidence="1" id="KW-1133">Transmembrane helix</keyword>
<gene>
    <name evidence="2" type="ORF">NYF23_04070</name>
</gene>
<evidence type="ECO:0000256" key="1">
    <source>
        <dbReference type="SAM" id="Phobius"/>
    </source>
</evidence>
<keyword evidence="1" id="KW-0812">Transmembrane</keyword>
<name>A0ABY5TPY7_9GAMM</name>
<accession>A0ABY5TPY7</accession>
<reference evidence="2" key="1">
    <citation type="submission" date="2022-08" db="EMBL/GenBank/DDBJ databases">
        <title>Catabolic pathway analysis in culturable SAR92 clade bacteria reveals their overlooked roles in DMSP degradation in coastal seas.</title>
        <authorList>
            <person name="He X."/>
            <person name="Zhang X."/>
            <person name="Zhang Y."/>
        </authorList>
    </citation>
    <scope>NUCLEOTIDE SEQUENCE</scope>
    <source>
        <strain evidence="2">H455</strain>
    </source>
</reference>
<feature type="transmembrane region" description="Helical" evidence="1">
    <location>
        <begin position="12"/>
        <end position="35"/>
    </location>
</feature>
<evidence type="ECO:0000313" key="2">
    <source>
        <dbReference type="EMBL" id="UVW35795.1"/>
    </source>
</evidence>
<protein>
    <submittedName>
        <fullName evidence="2">Uncharacterized protein</fullName>
    </submittedName>
</protein>
<feature type="transmembrane region" description="Helical" evidence="1">
    <location>
        <begin position="50"/>
        <end position="69"/>
    </location>
</feature>
<sequence length="114" mass="13317">MKFTTLKGQCLLWLWTLMGFVVLLVVGFMVALWMGEGHQTVQQKFNQLPWALWRGFGYGVLLLSWPHLVRLVINYRQSTCREQSVSRRPLIILIVLYELLLVQDPLAALFRWVG</sequence>
<proteinExistence type="predicted"/>
<organism evidence="2 3">
    <name type="scientific">SAR92 clade bacterium H455</name>
    <dbReference type="NCBI Taxonomy" id="2974818"/>
    <lineage>
        <taxon>Bacteria</taxon>
        <taxon>Pseudomonadati</taxon>
        <taxon>Pseudomonadota</taxon>
        <taxon>Gammaproteobacteria</taxon>
        <taxon>Cellvibrionales</taxon>
        <taxon>Porticoccaceae</taxon>
        <taxon>SAR92 clade</taxon>
    </lineage>
</organism>
<feature type="transmembrane region" description="Helical" evidence="1">
    <location>
        <begin position="90"/>
        <end position="113"/>
    </location>
</feature>